<protein>
    <submittedName>
        <fullName evidence="10">EamA family transporter RarD</fullName>
    </submittedName>
</protein>
<dbReference type="InterPro" id="IPR000620">
    <property type="entry name" value="EamA_dom"/>
</dbReference>
<feature type="transmembrane region" description="Helical" evidence="8">
    <location>
        <begin position="267"/>
        <end position="285"/>
    </location>
</feature>
<comment type="caution">
    <text evidence="10">The sequence shown here is derived from an EMBL/GenBank/DDBJ whole genome shotgun (WGS) entry which is preliminary data.</text>
</comment>
<evidence type="ECO:0000256" key="1">
    <source>
        <dbReference type="ARBA" id="ARBA00004651"/>
    </source>
</evidence>
<feature type="domain" description="EamA" evidence="9">
    <location>
        <begin position="8"/>
        <end position="140"/>
    </location>
</feature>
<dbReference type="Pfam" id="PF00892">
    <property type="entry name" value="EamA"/>
    <property type="match status" value="1"/>
</dbReference>
<evidence type="ECO:0000313" key="10">
    <source>
        <dbReference type="EMBL" id="TXR54967.1"/>
    </source>
</evidence>
<feature type="transmembrane region" description="Helical" evidence="8">
    <location>
        <begin position="234"/>
        <end position="255"/>
    </location>
</feature>
<evidence type="ECO:0000256" key="6">
    <source>
        <dbReference type="ARBA" id="ARBA00022989"/>
    </source>
</evidence>
<evidence type="ECO:0000256" key="3">
    <source>
        <dbReference type="ARBA" id="ARBA00022448"/>
    </source>
</evidence>
<dbReference type="PANTHER" id="PTHR32322:SF2">
    <property type="entry name" value="EAMA DOMAIN-CONTAINING PROTEIN"/>
    <property type="match status" value="1"/>
</dbReference>
<keyword evidence="7 8" id="KW-0472">Membrane</keyword>
<evidence type="ECO:0000256" key="2">
    <source>
        <dbReference type="ARBA" id="ARBA00007362"/>
    </source>
</evidence>
<keyword evidence="5 8" id="KW-0812">Transmembrane</keyword>
<feature type="transmembrane region" description="Helical" evidence="8">
    <location>
        <begin position="34"/>
        <end position="55"/>
    </location>
</feature>
<dbReference type="AlphaFoldDB" id="A0A5C8ZB27"/>
<comment type="similarity">
    <text evidence="2">Belongs to the EamA transporter family.</text>
</comment>
<dbReference type="OrthoDB" id="369870at2"/>
<evidence type="ECO:0000259" key="9">
    <source>
        <dbReference type="Pfam" id="PF00892"/>
    </source>
</evidence>
<dbReference type="InterPro" id="IPR037185">
    <property type="entry name" value="EmrE-like"/>
</dbReference>
<feature type="transmembrane region" description="Helical" evidence="8">
    <location>
        <begin position="9"/>
        <end position="28"/>
    </location>
</feature>
<accession>A0A5C8ZB27</accession>
<evidence type="ECO:0000256" key="8">
    <source>
        <dbReference type="SAM" id="Phobius"/>
    </source>
</evidence>
<feature type="transmembrane region" description="Helical" evidence="8">
    <location>
        <begin position="175"/>
        <end position="195"/>
    </location>
</feature>
<feature type="transmembrane region" description="Helical" evidence="8">
    <location>
        <begin position="127"/>
        <end position="144"/>
    </location>
</feature>
<feature type="transmembrane region" description="Helical" evidence="8">
    <location>
        <begin position="207"/>
        <end position="227"/>
    </location>
</feature>
<keyword evidence="3" id="KW-0813">Transport</keyword>
<gene>
    <name evidence="10" type="primary">rarD</name>
    <name evidence="10" type="ORF">FME95_05210</name>
</gene>
<dbReference type="Proteomes" id="UP000321764">
    <property type="component" value="Unassembled WGS sequence"/>
</dbReference>
<feature type="transmembrane region" description="Helical" evidence="8">
    <location>
        <begin position="150"/>
        <end position="166"/>
    </location>
</feature>
<keyword evidence="4" id="KW-1003">Cell membrane</keyword>
<keyword evidence="6 8" id="KW-1133">Transmembrane helix</keyword>
<keyword evidence="11" id="KW-1185">Reference proteome</keyword>
<feature type="transmembrane region" description="Helical" evidence="8">
    <location>
        <begin position="75"/>
        <end position="93"/>
    </location>
</feature>
<dbReference type="InterPro" id="IPR004626">
    <property type="entry name" value="RarD"/>
</dbReference>
<comment type="subcellular location">
    <subcellularLocation>
        <location evidence="1">Cell membrane</location>
        <topology evidence="1">Multi-pass membrane protein</topology>
    </subcellularLocation>
</comment>
<reference evidence="10 11" key="1">
    <citation type="submission" date="2019-07" db="EMBL/GenBank/DDBJ databases">
        <title>Reinekea sp. strain SSH23 genome sequencing and assembly.</title>
        <authorList>
            <person name="Kim I."/>
        </authorList>
    </citation>
    <scope>NUCLEOTIDE SEQUENCE [LARGE SCALE GENOMIC DNA]</scope>
    <source>
        <strain evidence="10 11">SSH23</strain>
    </source>
</reference>
<evidence type="ECO:0000313" key="11">
    <source>
        <dbReference type="Proteomes" id="UP000321764"/>
    </source>
</evidence>
<dbReference type="GO" id="GO:0005886">
    <property type="term" value="C:plasma membrane"/>
    <property type="evidence" value="ECO:0007669"/>
    <property type="project" value="UniProtKB-SubCell"/>
</dbReference>
<proteinExistence type="inferred from homology"/>
<evidence type="ECO:0000256" key="5">
    <source>
        <dbReference type="ARBA" id="ARBA00022692"/>
    </source>
</evidence>
<evidence type="ECO:0000256" key="4">
    <source>
        <dbReference type="ARBA" id="ARBA00022475"/>
    </source>
</evidence>
<evidence type="ECO:0000256" key="7">
    <source>
        <dbReference type="ARBA" id="ARBA00023136"/>
    </source>
</evidence>
<dbReference type="NCBIfam" id="TIGR00688">
    <property type="entry name" value="rarD"/>
    <property type="match status" value="1"/>
</dbReference>
<organism evidence="10 11">
    <name type="scientific">Reinekea thalattae</name>
    <dbReference type="NCBI Taxonomy" id="2593301"/>
    <lineage>
        <taxon>Bacteria</taxon>
        <taxon>Pseudomonadati</taxon>
        <taxon>Pseudomonadota</taxon>
        <taxon>Gammaproteobacteria</taxon>
        <taxon>Oceanospirillales</taxon>
        <taxon>Saccharospirillaceae</taxon>
        <taxon>Reinekea</taxon>
    </lineage>
</organism>
<dbReference type="SUPFAM" id="SSF103481">
    <property type="entry name" value="Multidrug resistance efflux transporter EmrE"/>
    <property type="match status" value="2"/>
</dbReference>
<sequence length="305" mass="34226">MNKETKDGISLALGAYGLWAVAPIYFKWVSDIDAIAILSHRVIWSFVLVMMLIFLLRRWQPVVQALANRRTRRGLILSTLLIGGNWGVFIWAVNNNHMLSASLGYYINPLFNILLGFLFFKDRLDPIKKMAAIMCLVAVSIEIYHFGELPWVALALAISFGLYGLIRKTIAVDSFVGMTIETGLLLPMSIGYLWLVPSATPAAETDAWLYLKLFLAGPITMAPLLCFAGAANRISLTALGFFQYIGPSGMFLLAIFVYGEPLSSEKLLTFVVIWSALALIIWDNIRKLRRQKLDQQKLNQQKAVY</sequence>
<dbReference type="EMBL" id="VKAD01000001">
    <property type="protein sequence ID" value="TXR54967.1"/>
    <property type="molecule type" value="Genomic_DNA"/>
</dbReference>
<feature type="transmembrane region" description="Helical" evidence="8">
    <location>
        <begin position="99"/>
        <end position="120"/>
    </location>
</feature>
<dbReference type="PANTHER" id="PTHR32322">
    <property type="entry name" value="INNER MEMBRANE TRANSPORTER"/>
    <property type="match status" value="1"/>
</dbReference>
<dbReference type="InterPro" id="IPR050638">
    <property type="entry name" value="AA-Vitamin_Transporters"/>
</dbReference>
<name>A0A5C8ZB27_9GAMM</name>